<keyword evidence="2 5" id="KW-0812">Transmembrane</keyword>
<name>A0AA36HD93_CYLNA</name>
<keyword evidence="7" id="KW-1185">Reference proteome</keyword>
<feature type="transmembrane region" description="Helical" evidence="5">
    <location>
        <begin position="46"/>
        <end position="64"/>
    </location>
</feature>
<dbReference type="InterPro" id="IPR002293">
    <property type="entry name" value="AA/rel_permease1"/>
</dbReference>
<dbReference type="GO" id="GO:0015179">
    <property type="term" value="F:L-amino acid transmembrane transporter activity"/>
    <property type="evidence" value="ECO:0007669"/>
    <property type="project" value="TreeGrafter"/>
</dbReference>
<proteinExistence type="predicted"/>
<keyword evidence="4 5" id="KW-0472">Membrane</keyword>
<keyword evidence="3 5" id="KW-1133">Transmembrane helix</keyword>
<evidence type="ECO:0000256" key="5">
    <source>
        <dbReference type="SAM" id="Phobius"/>
    </source>
</evidence>
<evidence type="ECO:0000256" key="4">
    <source>
        <dbReference type="ARBA" id="ARBA00023136"/>
    </source>
</evidence>
<feature type="transmembrane region" description="Helical" evidence="5">
    <location>
        <begin position="6"/>
        <end position="25"/>
    </location>
</feature>
<dbReference type="PANTHER" id="PTHR11785">
    <property type="entry name" value="AMINO ACID TRANSPORTER"/>
    <property type="match status" value="1"/>
</dbReference>
<evidence type="ECO:0000256" key="2">
    <source>
        <dbReference type="ARBA" id="ARBA00022692"/>
    </source>
</evidence>
<dbReference type="Gene3D" id="1.20.1740.10">
    <property type="entry name" value="Amino acid/polyamine transporter I"/>
    <property type="match status" value="1"/>
</dbReference>
<organism evidence="6 7">
    <name type="scientific">Cylicocyclus nassatus</name>
    <name type="common">Nematode worm</name>
    <dbReference type="NCBI Taxonomy" id="53992"/>
    <lineage>
        <taxon>Eukaryota</taxon>
        <taxon>Metazoa</taxon>
        <taxon>Ecdysozoa</taxon>
        <taxon>Nematoda</taxon>
        <taxon>Chromadorea</taxon>
        <taxon>Rhabditida</taxon>
        <taxon>Rhabditina</taxon>
        <taxon>Rhabditomorpha</taxon>
        <taxon>Strongyloidea</taxon>
        <taxon>Strongylidae</taxon>
        <taxon>Cylicocyclus</taxon>
    </lineage>
</organism>
<dbReference type="Proteomes" id="UP001176961">
    <property type="component" value="Unassembled WGS sequence"/>
</dbReference>
<feature type="transmembrane region" description="Helical" evidence="5">
    <location>
        <begin position="70"/>
        <end position="93"/>
    </location>
</feature>
<gene>
    <name evidence="6" type="ORF">CYNAS_LOCUS20662</name>
</gene>
<sequence>MPLCVAASTVGAANGIIMTSSRLFYVGAREGQMPVVLTMINKRLRTPIPAVIFTCLVSIGYLFISSNLYVLINASQVTAWLAITVVVIALLRLRCKYPYAERTVKEGVTRISDEEKGTNCELRNSSITMIGRSYHSPGWAGDVG</sequence>
<dbReference type="PANTHER" id="PTHR11785:SF531">
    <property type="entry name" value="LARGE NEUTRAL AMINO ACIDS TRANSPORTER SMALL SUBUNIT 1"/>
    <property type="match status" value="1"/>
</dbReference>
<comment type="subcellular location">
    <subcellularLocation>
        <location evidence="1">Membrane</location>
        <topology evidence="1">Multi-pass membrane protein</topology>
    </subcellularLocation>
</comment>
<evidence type="ECO:0000313" key="6">
    <source>
        <dbReference type="EMBL" id="CAJ0608679.1"/>
    </source>
</evidence>
<dbReference type="GO" id="GO:0016020">
    <property type="term" value="C:membrane"/>
    <property type="evidence" value="ECO:0007669"/>
    <property type="project" value="UniProtKB-SubCell"/>
</dbReference>
<dbReference type="InterPro" id="IPR050598">
    <property type="entry name" value="AminoAcid_Transporter"/>
</dbReference>
<reference evidence="6" key="1">
    <citation type="submission" date="2023-07" db="EMBL/GenBank/DDBJ databases">
        <authorList>
            <consortium name="CYATHOMIX"/>
        </authorList>
    </citation>
    <scope>NUCLEOTIDE SEQUENCE</scope>
    <source>
        <strain evidence="6">N/A</strain>
    </source>
</reference>
<dbReference type="AlphaFoldDB" id="A0AA36HD93"/>
<evidence type="ECO:0000256" key="3">
    <source>
        <dbReference type="ARBA" id="ARBA00022989"/>
    </source>
</evidence>
<evidence type="ECO:0000256" key="1">
    <source>
        <dbReference type="ARBA" id="ARBA00004141"/>
    </source>
</evidence>
<protein>
    <submittedName>
        <fullName evidence="6">Uncharacterized protein</fullName>
    </submittedName>
</protein>
<evidence type="ECO:0000313" key="7">
    <source>
        <dbReference type="Proteomes" id="UP001176961"/>
    </source>
</evidence>
<accession>A0AA36HD93</accession>
<comment type="caution">
    <text evidence="6">The sequence shown here is derived from an EMBL/GenBank/DDBJ whole genome shotgun (WGS) entry which is preliminary data.</text>
</comment>
<dbReference type="EMBL" id="CATQJL010000316">
    <property type="protein sequence ID" value="CAJ0608679.1"/>
    <property type="molecule type" value="Genomic_DNA"/>
</dbReference>
<dbReference type="Pfam" id="PF13520">
    <property type="entry name" value="AA_permease_2"/>
    <property type="match status" value="1"/>
</dbReference>